<sequence>MLFSLNVIDSPYFSCPYCECKLDTFTSSIEHGIIEHSILVIKLFRYTDFIQGTSIEIVSASCPGSCDNVTVEVCTGRGCDMNATSTCFSHKFEPIIGYKHVFKCSEKFINLIKGKVYFGKENYTLCENPPEHGPNATCLKRPTATCKIENIEQAQNSNNNYSFEVKIGDGCTRTNYLPYILSGVGVVALALAAVIIFYNRNACVQCVKGIAQKRRRKTNRVNNDDLHQIARDDDIPAILRERTLIHPMRPIHHNIN</sequence>
<evidence type="ECO:0000256" key="1">
    <source>
        <dbReference type="SAM" id="Phobius"/>
    </source>
</evidence>
<reference evidence="2" key="1">
    <citation type="submission" date="2018-11" db="EMBL/GenBank/DDBJ databases">
        <authorList>
            <person name="Alioto T."/>
            <person name="Alioto T."/>
        </authorList>
    </citation>
    <scope>NUCLEOTIDE SEQUENCE</scope>
</reference>
<gene>
    <name evidence="2" type="ORF">MGAL_10B042918</name>
</gene>
<dbReference type="Proteomes" id="UP000596742">
    <property type="component" value="Unassembled WGS sequence"/>
</dbReference>
<proteinExistence type="predicted"/>
<protein>
    <submittedName>
        <fullName evidence="2">Uncharacterized protein</fullName>
    </submittedName>
</protein>
<accession>A0A8B6CUS1</accession>
<feature type="transmembrane region" description="Helical" evidence="1">
    <location>
        <begin position="176"/>
        <end position="198"/>
    </location>
</feature>
<organism evidence="2 3">
    <name type="scientific">Mytilus galloprovincialis</name>
    <name type="common">Mediterranean mussel</name>
    <dbReference type="NCBI Taxonomy" id="29158"/>
    <lineage>
        <taxon>Eukaryota</taxon>
        <taxon>Metazoa</taxon>
        <taxon>Spiralia</taxon>
        <taxon>Lophotrochozoa</taxon>
        <taxon>Mollusca</taxon>
        <taxon>Bivalvia</taxon>
        <taxon>Autobranchia</taxon>
        <taxon>Pteriomorphia</taxon>
        <taxon>Mytilida</taxon>
        <taxon>Mytiloidea</taxon>
        <taxon>Mytilidae</taxon>
        <taxon>Mytilinae</taxon>
        <taxon>Mytilus</taxon>
    </lineage>
</organism>
<keyword evidence="1" id="KW-1133">Transmembrane helix</keyword>
<dbReference type="OrthoDB" id="10408536at2759"/>
<name>A0A8B6CUS1_MYTGA</name>
<dbReference type="AlphaFoldDB" id="A0A8B6CUS1"/>
<keyword evidence="3" id="KW-1185">Reference proteome</keyword>
<comment type="caution">
    <text evidence="2">The sequence shown here is derived from an EMBL/GenBank/DDBJ whole genome shotgun (WGS) entry which is preliminary data.</text>
</comment>
<evidence type="ECO:0000313" key="2">
    <source>
        <dbReference type="EMBL" id="VDI10883.1"/>
    </source>
</evidence>
<keyword evidence="1" id="KW-0812">Transmembrane</keyword>
<dbReference type="EMBL" id="UYJE01002453">
    <property type="protein sequence ID" value="VDI10883.1"/>
    <property type="molecule type" value="Genomic_DNA"/>
</dbReference>
<keyword evidence="1" id="KW-0472">Membrane</keyword>
<evidence type="ECO:0000313" key="3">
    <source>
        <dbReference type="Proteomes" id="UP000596742"/>
    </source>
</evidence>